<reference evidence="2 3" key="4">
    <citation type="journal article" date="2020" name="Sci. Rep.">
        <title>beta-carboline chemical signals induce reveromycin production through a LuxR family regulator in Streptomyces sp. SN-593.</title>
        <authorList>
            <person name="Panthee S."/>
            <person name="Kito N."/>
            <person name="Hayashi T."/>
            <person name="Shimizu T."/>
            <person name="Ishikawa J."/>
            <person name="Hamamoto H."/>
            <person name="Osada H."/>
            <person name="Takahashi S."/>
        </authorList>
    </citation>
    <scope>NUCLEOTIDE SEQUENCE [LARGE SCALE GENOMIC DNA]</scope>
    <source>
        <strain evidence="2 3">SN-593</strain>
    </source>
</reference>
<evidence type="ECO:0008006" key="4">
    <source>
        <dbReference type="Google" id="ProtNLM"/>
    </source>
</evidence>
<feature type="compositionally biased region" description="Low complexity" evidence="1">
    <location>
        <begin position="32"/>
        <end position="45"/>
    </location>
</feature>
<dbReference type="EMBL" id="AP018365">
    <property type="protein sequence ID" value="BBA97605.1"/>
    <property type="molecule type" value="Genomic_DNA"/>
</dbReference>
<gene>
    <name evidence="2" type="ORF">RVR_3430</name>
</gene>
<evidence type="ECO:0000256" key="1">
    <source>
        <dbReference type="SAM" id="MobiDB-lite"/>
    </source>
</evidence>
<sequence>MSHRRTAVHAVPTIHHGPAGPCPAREDGGTATGTATATAGPGDRPRARAAALPVAALLLTALLTACQGTTRALDCVRTAATVAGDVQDLQSTATNIGQVSDPGRRKDTVAALDKVQKDLDRIGDRGDGSDVGHAVADLSASVRRARTTAADGRDPDLRPVASAAGRLTVVCARG</sequence>
<reference evidence="2 3" key="3">
    <citation type="journal article" date="2011" name="Nat. Chem. Biol.">
        <title>Reveromycin A biosynthesis uses RevG and RevJ for stereospecific spiroacetal formation.</title>
        <authorList>
            <person name="Takahashi S."/>
            <person name="Toyoda A."/>
            <person name="Sekiyama Y."/>
            <person name="Takagi H."/>
            <person name="Nogawa T."/>
            <person name="Uramoto M."/>
            <person name="Suzuki R."/>
            <person name="Koshino H."/>
            <person name="Kumano T."/>
            <person name="Panthee S."/>
            <person name="Dairi T."/>
            <person name="Ishikawa J."/>
            <person name="Ikeda H."/>
            <person name="Sakaki Y."/>
            <person name="Osada H."/>
        </authorList>
    </citation>
    <scope>NUCLEOTIDE SEQUENCE [LARGE SCALE GENOMIC DNA]</scope>
    <source>
        <strain evidence="2 3">SN-593</strain>
    </source>
</reference>
<proteinExistence type="predicted"/>
<reference evidence="2 3" key="1">
    <citation type="journal article" date="2010" name="J. Bacteriol.">
        <title>Biochemical characterization of a novel indole prenyltransferase from Streptomyces sp. SN-593.</title>
        <authorList>
            <person name="Takahashi S."/>
            <person name="Takagi H."/>
            <person name="Toyoda A."/>
            <person name="Uramoto M."/>
            <person name="Nogawa T."/>
            <person name="Ueki M."/>
            <person name="Sakaki Y."/>
            <person name="Osada H."/>
        </authorList>
    </citation>
    <scope>NUCLEOTIDE SEQUENCE [LARGE SCALE GENOMIC DNA]</scope>
    <source>
        <strain evidence="2 3">SN-593</strain>
    </source>
</reference>
<feature type="region of interest" description="Disordered" evidence="1">
    <location>
        <begin position="1"/>
        <end position="45"/>
    </location>
</feature>
<name>A0A7U3UNQ7_9ACTN</name>
<dbReference type="AlphaFoldDB" id="A0A7U3UNQ7"/>
<accession>A0A7U3UNQ7</accession>
<reference evidence="2 3" key="2">
    <citation type="journal article" date="2011" name="J. Antibiot.">
        <title>Furaquinocins I and J: novel polyketide isoprenoid hybrid compounds from Streptomyces reveromyceticus SN-593.</title>
        <authorList>
            <person name="Panthee S."/>
            <person name="Takahashi S."/>
            <person name="Takagi H."/>
            <person name="Nogawa T."/>
            <person name="Oowada E."/>
            <person name="Uramoto M."/>
            <person name="Osada H."/>
        </authorList>
    </citation>
    <scope>NUCLEOTIDE SEQUENCE [LARGE SCALE GENOMIC DNA]</scope>
    <source>
        <strain evidence="2 3">SN-593</strain>
    </source>
</reference>
<evidence type="ECO:0000313" key="3">
    <source>
        <dbReference type="Proteomes" id="UP000595703"/>
    </source>
</evidence>
<dbReference type="RefSeq" id="WP_202233874.1">
    <property type="nucleotide sequence ID" value="NZ_AP018365.1"/>
</dbReference>
<evidence type="ECO:0000313" key="2">
    <source>
        <dbReference type="EMBL" id="BBA97605.1"/>
    </source>
</evidence>
<dbReference type="Proteomes" id="UP000595703">
    <property type="component" value="Chromosome"/>
</dbReference>
<organism evidence="2 3">
    <name type="scientific">Actinacidiphila reveromycinica</name>
    <dbReference type="NCBI Taxonomy" id="659352"/>
    <lineage>
        <taxon>Bacteria</taxon>
        <taxon>Bacillati</taxon>
        <taxon>Actinomycetota</taxon>
        <taxon>Actinomycetes</taxon>
        <taxon>Kitasatosporales</taxon>
        <taxon>Streptomycetaceae</taxon>
        <taxon>Actinacidiphila</taxon>
    </lineage>
</organism>
<dbReference type="KEGG" id="arev:RVR_3430"/>
<protein>
    <recommendedName>
        <fullName evidence="4">Secreted protein</fullName>
    </recommendedName>
</protein>
<keyword evidence="3" id="KW-1185">Reference proteome</keyword>